<proteinExistence type="predicted"/>
<gene>
    <name evidence="2" type="ORF">NLI96_g3568</name>
</gene>
<feature type="region of interest" description="Disordered" evidence="1">
    <location>
        <begin position="124"/>
        <end position="156"/>
    </location>
</feature>
<protein>
    <submittedName>
        <fullName evidence="2">Uncharacterized protein</fullName>
    </submittedName>
</protein>
<keyword evidence="3" id="KW-1185">Reference proteome</keyword>
<comment type="caution">
    <text evidence="2">The sequence shown here is derived from an EMBL/GenBank/DDBJ whole genome shotgun (WGS) entry which is preliminary data.</text>
</comment>
<dbReference type="Proteomes" id="UP001212997">
    <property type="component" value="Unassembled WGS sequence"/>
</dbReference>
<sequence length="409" mass="45641">MNPTNEHLVLVHHFALSDSSLPSTAALLEEGTKLVQGSINADKWRNAVPVAARFSIDIRRCYIYNAPLPTVAVSNWKSEQLLEWSRDSITVLPHEIFRTEDLDEFESTDLTFIGAKATPREKCATVKGPLPPIPPTRRRTRTSRSRSQSPPRKRQRLENASLYRLIPLPHYHGIIGNETTVSHSGQQADDFFHRSSPRVLRSQGARNVSQLLDDPYARFAWVIPIRGTPPWEDCTGAVIACVSDSLSSLPTPPTSKDRDISGAPYIVWTADSVRSLWDFLLKVREVNSLGLLALSFHAAPIASRLPTAAGPRNQPPQVATPYGPTHNCDNTSVSSVDHIKIYHDSQYTIAVRNVLHAWAFKYSEKPTRGRQGEVPDRPEDVGNLTKKIRIFRGARLVLLDEIDEGILTC</sequence>
<dbReference type="AlphaFoldDB" id="A0AAD5V6M6"/>
<organism evidence="2 3">
    <name type="scientific">Meripilus lineatus</name>
    <dbReference type="NCBI Taxonomy" id="2056292"/>
    <lineage>
        <taxon>Eukaryota</taxon>
        <taxon>Fungi</taxon>
        <taxon>Dikarya</taxon>
        <taxon>Basidiomycota</taxon>
        <taxon>Agaricomycotina</taxon>
        <taxon>Agaricomycetes</taxon>
        <taxon>Polyporales</taxon>
        <taxon>Meripilaceae</taxon>
        <taxon>Meripilus</taxon>
    </lineage>
</organism>
<dbReference type="EMBL" id="JANAWD010000093">
    <property type="protein sequence ID" value="KAJ3487409.1"/>
    <property type="molecule type" value="Genomic_DNA"/>
</dbReference>
<evidence type="ECO:0000313" key="3">
    <source>
        <dbReference type="Proteomes" id="UP001212997"/>
    </source>
</evidence>
<evidence type="ECO:0000256" key="1">
    <source>
        <dbReference type="SAM" id="MobiDB-lite"/>
    </source>
</evidence>
<evidence type="ECO:0000313" key="2">
    <source>
        <dbReference type="EMBL" id="KAJ3487409.1"/>
    </source>
</evidence>
<reference evidence="2" key="1">
    <citation type="submission" date="2022-07" db="EMBL/GenBank/DDBJ databases">
        <title>Genome Sequence of Physisporinus lineatus.</title>
        <authorList>
            <person name="Buettner E."/>
        </authorList>
    </citation>
    <scope>NUCLEOTIDE SEQUENCE</scope>
    <source>
        <strain evidence="2">VT162</strain>
    </source>
</reference>
<name>A0AAD5V6M6_9APHY</name>
<accession>A0AAD5V6M6</accession>